<keyword evidence="5 6" id="KW-0472">Membrane</keyword>
<evidence type="ECO:0000256" key="2">
    <source>
        <dbReference type="ARBA" id="ARBA00022475"/>
    </source>
</evidence>
<dbReference type="PANTHER" id="PTHR30485">
    <property type="entry name" value="NI/FE-HYDROGENASE 1 B-TYPE CYTOCHROME SUBUNIT"/>
    <property type="match status" value="1"/>
</dbReference>
<accession>A0A3A6Q742</accession>
<keyword evidence="4 6" id="KW-1133">Transmembrane helix</keyword>
<dbReference type="GO" id="GO:0022904">
    <property type="term" value="P:respiratory electron transport chain"/>
    <property type="evidence" value="ECO:0007669"/>
    <property type="project" value="InterPro"/>
</dbReference>
<dbReference type="GO" id="GO:0009055">
    <property type="term" value="F:electron transfer activity"/>
    <property type="evidence" value="ECO:0007669"/>
    <property type="project" value="InterPro"/>
</dbReference>
<feature type="transmembrane region" description="Helical" evidence="6">
    <location>
        <begin position="189"/>
        <end position="208"/>
    </location>
</feature>
<evidence type="ECO:0000256" key="5">
    <source>
        <dbReference type="ARBA" id="ARBA00023136"/>
    </source>
</evidence>
<evidence type="ECO:0000259" key="7">
    <source>
        <dbReference type="Pfam" id="PF01292"/>
    </source>
</evidence>
<dbReference type="AlphaFoldDB" id="A0A3A6Q742"/>
<evidence type="ECO:0000256" key="3">
    <source>
        <dbReference type="ARBA" id="ARBA00022692"/>
    </source>
</evidence>
<dbReference type="InterPro" id="IPR051542">
    <property type="entry name" value="Hydrogenase_cytochrome"/>
</dbReference>
<evidence type="ECO:0000313" key="9">
    <source>
        <dbReference type="Proteomes" id="UP000273252"/>
    </source>
</evidence>
<comment type="caution">
    <text evidence="8">The sequence shown here is derived from an EMBL/GenBank/DDBJ whole genome shotgun (WGS) entry which is preliminary data.</text>
</comment>
<dbReference type="Proteomes" id="UP000273252">
    <property type="component" value="Unassembled WGS sequence"/>
</dbReference>
<dbReference type="Gene3D" id="1.20.950.20">
    <property type="entry name" value="Transmembrane di-heme cytochromes, Chain C"/>
    <property type="match status" value="1"/>
</dbReference>
<dbReference type="InterPro" id="IPR011577">
    <property type="entry name" value="Cyt_b561_bac/Ni-Hgenase"/>
</dbReference>
<dbReference type="SUPFAM" id="SSF81342">
    <property type="entry name" value="Transmembrane di-heme cytochromes"/>
    <property type="match status" value="1"/>
</dbReference>
<feature type="transmembrane region" description="Helical" evidence="6">
    <location>
        <begin position="34"/>
        <end position="53"/>
    </location>
</feature>
<proteinExistence type="predicted"/>
<evidence type="ECO:0000256" key="6">
    <source>
        <dbReference type="SAM" id="Phobius"/>
    </source>
</evidence>
<protein>
    <submittedName>
        <fullName evidence="8">Hydrogenase</fullName>
    </submittedName>
</protein>
<name>A0A3A6Q742_9VIBR</name>
<dbReference type="InterPro" id="IPR016174">
    <property type="entry name" value="Di-haem_cyt_TM"/>
</dbReference>
<dbReference type="PANTHER" id="PTHR30485:SF2">
    <property type="entry name" value="BLL0597 PROTEIN"/>
    <property type="match status" value="1"/>
</dbReference>
<sequence>MKVWDFATRVYHWLQVLLVVALLASGNSGNGPHIQLGLVLFTIVLWRLVWGFVGSETNRFKQFVYSPLATWCYVKKGQTSHIGHNPLGGWMVVTLVITLLLQCLSGLAIAGFFDTLPGVEWWLNDDIFAAVESLHLGLASLLPVLIALHVGAVVIYKLKKKPLVKAMFTGRQVMLTTDIEPFFVSQWRALFVLVVAVLVTIAIVAISMV</sequence>
<feature type="transmembrane region" description="Helical" evidence="6">
    <location>
        <begin position="133"/>
        <end position="156"/>
    </location>
</feature>
<feature type="transmembrane region" description="Helical" evidence="6">
    <location>
        <begin position="90"/>
        <end position="113"/>
    </location>
</feature>
<dbReference type="GO" id="GO:0005886">
    <property type="term" value="C:plasma membrane"/>
    <property type="evidence" value="ECO:0007669"/>
    <property type="project" value="UniProtKB-SubCell"/>
</dbReference>
<dbReference type="Pfam" id="PF01292">
    <property type="entry name" value="Ni_hydr_CYTB"/>
    <property type="match status" value="1"/>
</dbReference>
<dbReference type="RefSeq" id="WP_120034643.1">
    <property type="nucleotide sequence ID" value="NZ_QVMU01000027.1"/>
</dbReference>
<dbReference type="EMBL" id="QVMU01000027">
    <property type="protein sequence ID" value="RJX66555.1"/>
    <property type="molecule type" value="Genomic_DNA"/>
</dbReference>
<evidence type="ECO:0000256" key="4">
    <source>
        <dbReference type="ARBA" id="ARBA00022989"/>
    </source>
</evidence>
<keyword evidence="9" id="KW-1185">Reference proteome</keyword>
<organism evidence="8 9">
    <name type="scientific">Vibrio sinensis</name>
    <dbReference type="NCBI Taxonomy" id="2302434"/>
    <lineage>
        <taxon>Bacteria</taxon>
        <taxon>Pseudomonadati</taxon>
        <taxon>Pseudomonadota</taxon>
        <taxon>Gammaproteobacteria</taxon>
        <taxon>Vibrionales</taxon>
        <taxon>Vibrionaceae</taxon>
        <taxon>Vibrio</taxon>
    </lineage>
</organism>
<dbReference type="GO" id="GO:0020037">
    <property type="term" value="F:heme binding"/>
    <property type="evidence" value="ECO:0007669"/>
    <property type="project" value="TreeGrafter"/>
</dbReference>
<evidence type="ECO:0000313" key="8">
    <source>
        <dbReference type="EMBL" id="RJX66555.1"/>
    </source>
</evidence>
<feature type="domain" description="Cytochrome b561 bacterial/Ni-hydrogenase" evidence="7">
    <location>
        <begin position="3"/>
        <end position="170"/>
    </location>
</feature>
<keyword evidence="3 6" id="KW-0812">Transmembrane</keyword>
<feature type="transmembrane region" description="Helical" evidence="6">
    <location>
        <begin position="12"/>
        <end position="28"/>
    </location>
</feature>
<comment type="subcellular location">
    <subcellularLocation>
        <location evidence="1">Cell membrane</location>
        <topology evidence="1">Multi-pass membrane protein</topology>
    </subcellularLocation>
</comment>
<reference evidence="8 9" key="1">
    <citation type="submission" date="2018-08" db="EMBL/GenBank/DDBJ databases">
        <title>Vibrio isolated from the Eastern China Marginal Seas.</title>
        <authorList>
            <person name="Li Y."/>
        </authorList>
    </citation>
    <scope>NUCLEOTIDE SEQUENCE [LARGE SCALE GENOMIC DNA]</scope>
    <source>
        <strain evidence="8 9">BEI233</strain>
    </source>
</reference>
<evidence type="ECO:0000256" key="1">
    <source>
        <dbReference type="ARBA" id="ARBA00004651"/>
    </source>
</evidence>
<gene>
    <name evidence="8" type="ORF">DZ860_19945</name>
</gene>
<keyword evidence="2" id="KW-1003">Cell membrane</keyword>
<dbReference type="OrthoDB" id="196472at2"/>